<dbReference type="GO" id="GO:0003979">
    <property type="term" value="F:UDP-glucose 6-dehydrogenase activity"/>
    <property type="evidence" value="ECO:0007669"/>
    <property type="project" value="UniProtKB-EC"/>
</dbReference>
<dbReference type="Pfam" id="PF00984">
    <property type="entry name" value="UDPG_MGDP_dh"/>
    <property type="match status" value="1"/>
</dbReference>
<sequence length="438" mass="47715">MNITIAGTGYVGLVTGVCLAEKGHKVICYDHDEKKTAALSAGVPLIYEPGLEAMLDRNMKEGKLAFTSDPEIAYRNPECIFLAVGTPEKEDGSADLSFIYSACGVIANKLGHETVIAIKSTVPSGTNEKLRAFFKQNLSIPVHMVSNPEFLREGSGIRDTFQADRIIIGSDSLKAARTVEEVYAPFSVPIVHMDAKSAELAKYASNAFLAAKISFINEMAHLCERLGANIDDVAAGMGLDKRIGSRFLQAGAGFGGSCFPKDTKALGRMAEEHQYEFRILKALMEVNAIQKKVLLQKAKSIMPLAGKNAAVLGLAFKPNTDDIREAPSIELIRDLVEEGASVSVYDPIASSRAMEVLPDSVHFAASIHEAIHGKDLAFITTEWAEICRFPLSAYKEFMRDPLVLDGRNCYTLQEAESANIRYISIGRPECPARSAVFW</sequence>
<feature type="binding site" evidence="10">
    <location>
        <position position="324"/>
    </location>
    <ligand>
        <name>NAD(+)</name>
        <dbReference type="ChEBI" id="CHEBI:57540"/>
    </ligand>
</feature>
<dbReference type="SUPFAM" id="SSF48179">
    <property type="entry name" value="6-phosphogluconate dehydrogenase C-terminal domain-like"/>
    <property type="match status" value="1"/>
</dbReference>
<evidence type="ECO:0000256" key="8">
    <source>
        <dbReference type="PIRSR" id="PIRSR500134-1"/>
    </source>
</evidence>
<dbReference type="RefSeq" id="WP_148975612.1">
    <property type="nucleotide sequence ID" value="NZ_JBNIKT010000001.1"/>
</dbReference>
<dbReference type="Gene3D" id="1.20.5.100">
    <property type="entry name" value="Cytochrome c1, transmembrane anchor, C-terminal"/>
    <property type="match status" value="1"/>
</dbReference>
<dbReference type="SMART" id="SM00984">
    <property type="entry name" value="UDPG_MGDP_dh_C"/>
    <property type="match status" value="1"/>
</dbReference>
<dbReference type="PIRSF" id="PIRSF000124">
    <property type="entry name" value="UDPglc_GDPman_dh"/>
    <property type="match status" value="1"/>
</dbReference>
<evidence type="ECO:0000256" key="5">
    <source>
        <dbReference type="ARBA" id="ARBA00023027"/>
    </source>
</evidence>
<dbReference type="SUPFAM" id="SSF51735">
    <property type="entry name" value="NAD(P)-binding Rossmann-fold domains"/>
    <property type="match status" value="1"/>
</dbReference>
<feature type="binding site" evidence="10">
    <location>
        <position position="35"/>
    </location>
    <ligand>
        <name>NAD(+)</name>
        <dbReference type="ChEBI" id="CHEBI:57540"/>
    </ligand>
</feature>
<proteinExistence type="inferred from homology"/>
<evidence type="ECO:0000256" key="7">
    <source>
        <dbReference type="PIRNR" id="PIRNR000124"/>
    </source>
</evidence>
<dbReference type="InterPro" id="IPR014027">
    <property type="entry name" value="UDP-Glc/GDP-Man_DH_C"/>
</dbReference>
<dbReference type="Pfam" id="PF03720">
    <property type="entry name" value="UDPG_MGDP_dh_C"/>
    <property type="match status" value="1"/>
</dbReference>
<dbReference type="SUPFAM" id="SSF52413">
    <property type="entry name" value="UDP-glucose/GDP-mannose dehydrogenase C-terminal domain"/>
    <property type="match status" value="1"/>
</dbReference>
<feature type="domain" description="UDP-glucose/GDP-mannose dehydrogenase C-terminal" evidence="11">
    <location>
        <begin position="310"/>
        <end position="412"/>
    </location>
</feature>
<evidence type="ECO:0000313" key="13">
    <source>
        <dbReference type="Proteomes" id="UP000322139"/>
    </source>
</evidence>
<dbReference type="UniPathway" id="UPA00038">
    <property type="reaction ID" value="UER00491"/>
</dbReference>
<dbReference type="InterPro" id="IPR008927">
    <property type="entry name" value="6-PGluconate_DH-like_C_sf"/>
</dbReference>
<feature type="binding site" evidence="10">
    <location>
        <position position="86"/>
    </location>
    <ligand>
        <name>NAD(+)</name>
        <dbReference type="ChEBI" id="CHEBI:57540"/>
    </ligand>
</feature>
<gene>
    <name evidence="12" type="ORF">FZD51_15540</name>
</gene>
<dbReference type="GO" id="GO:0051287">
    <property type="term" value="F:NAD binding"/>
    <property type="evidence" value="ECO:0007669"/>
    <property type="project" value="InterPro"/>
</dbReference>
<comment type="pathway">
    <text evidence="1">Nucleotide-sugar biosynthesis; UDP-alpha-D-glucuronate biosynthesis; UDP-alpha-D-glucuronate from UDP-alpha-D-glucose: step 1/1.</text>
</comment>
<dbReference type="InterPro" id="IPR036220">
    <property type="entry name" value="UDP-Glc/GDP-Man_DH_C_sf"/>
</dbReference>
<comment type="catalytic activity">
    <reaction evidence="6 7">
        <text>UDP-alpha-D-glucose + 2 NAD(+) + H2O = UDP-alpha-D-glucuronate + 2 NADH + 3 H(+)</text>
        <dbReference type="Rhea" id="RHEA:23596"/>
        <dbReference type="ChEBI" id="CHEBI:15377"/>
        <dbReference type="ChEBI" id="CHEBI:15378"/>
        <dbReference type="ChEBI" id="CHEBI:57540"/>
        <dbReference type="ChEBI" id="CHEBI:57945"/>
        <dbReference type="ChEBI" id="CHEBI:58052"/>
        <dbReference type="ChEBI" id="CHEBI:58885"/>
        <dbReference type="EC" id="1.1.1.22"/>
    </reaction>
</comment>
<reference evidence="12 13" key="1">
    <citation type="submission" date="2019-08" db="EMBL/GenBank/DDBJ databases">
        <title>Bacillus genomes from the desert of Cuatro Cienegas, Coahuila.</title>
        <authorList>
            <person name="Olmedo-Alvarez G."/>
        </authorList>
    </citation>
    <scope>NUCLEOTIDE SEQUENCE [LARGE SCALE GENOMIC DNA]</scope>
    <source>
        <strain evidence="12 13">CH446_14T</strain>
    </source>
</reference>
<dbReference type="AlphaFoldDB" id="A0A5D4R8L8"/>
<keyword evidence="5 7" id="KW-0520">NAD</keyword>
<name>A0A5D4R8L8_9BACI</name>
<dbReference type="NCBIfam" id="TIGR03026">
    <property type="entry name" value="NDP-sugDHase"/>
    <property type="match status" value="1"/>
</dbReference>
<feature type="binding site" evidence="9">
    <location>
        <position position="255"/>
    </location>
    <ligand>
        <name>substrate</name>
    </ligand>
</feature>
<comment type="similarity">
    <text evidence="2 7">Belongs to the UDP-glucose/GDP-mannose dehydrogenase family.</text>
</comment>
<evidence type="ECO:0000256" key="9">
    <source>
        <dbReference type="PIRSR" id="PIRSR500134-2"/>
    </source>
</evidence>
<evidence type="ECO:0000313" key="12">
    <source>
        <dbReference type="EMBL" id="TYS46879.1"/>
    </source>
</evidence>
<dbReference type="InterPro" id="IPR001732">
    <property type="entry name" value="UDP-Glc/GDP-Man_DH_N"/>
</dbReference>
<dbReference type="Proteomes" id="UP000322139">
    <property type="component" value="Unassembled WGS sequence"/>
</dbReference>
<dbReference type="InterPro" id="IPR017476">
    <property type="entry name" value="UDP-Glc/GDP-Man"/>
</dbReference>
<evidence type="ECO:0000259" key="11">
    <source>
        <dbReference type="SMART" id="SM00984"/>
    </source>
</evidence>
<feature type="binding site" evidence="9">
    <location>
        <position position="202"/>
    </location>
    <ligand>
        <name>substrate</name>
    </ligand>
</feature>
<dbReference type="GO" id="GO:0006065">
    <property type="term" value="P:UDP-glucuronate biosynthetic process"/>
    <property type="evidence" value="ECO:0007669"/>
    <property type="project" value="UniProtKB-UniPathway"/>
</dbReference>
<dbReference type="EMBL" id="VTER01000007">
    <property type="protein sequence ID" value="TYS46879.1"/>
    <property type="molecule type" value="Genomic_DNA"/>
</dbReference>
<feature type="binding site" evidence="10">
    <location>
        <position position="261"/>
    </location>
    <ligand>
        <name>NAD(+)</name>
        <dbReference type="ChEBI" id="CHEBI:57540"/>
    </ligand>
</feature>
<feature type="binding site" evidence="10">
    <location>
        <position position="153"/>
    </location>
    <ligand>
        <name>NAD(+)</name>
        <dbReference type="ChEBI" id="CHEBI:57540"/>
    </ligand>
</feature>
<dbReference type="EC" id="1.1.1.22" evidence="3 7"/>
<dbReference type="PIRSF" id="PIRSF500134">
    <property type="entry name" value="UDPglc_DH_bac"/>
    <property type="match status" value="1"/>
</dbReference>
<evidence type="ECO:0000256" key="6">
    <source>
        <dbReference type="ARBA" id="ARBA00047473"/>
    </source>
</evidence>
<keyword evidence="4 7" id="KW-0560">Oxidoreductase</keyword>
<dbReference type="InterPro" id="IPR036291">
    <property type="entry name" value="NAD(P)-bd_dom_sf"/>
</dbReference>
<feature type="binding site" evidence="9">
    <location>
        <position position="317"/>
    </location>
    <ligand>
        <name>substrate</name>
    </ligand>
</feature>
<evidence type="ECO:0000256" key="4">
    <source>
        <dbReference type="ARBA" id="ARBA00023002"/>
    </source>
</evidence>
<evidence type="ECO:0000256" key="10">
    <source>
        <dbReference type="PIRSR" id="PIRSR500134-3"/>
    </source>
</evidence>
<evidence type="ECO:0000256" key="3">
    <source>
        <dbReference type="ARBA" id="ARBA00012954"/>
    </source>
</evidence>
<evidence type="ECO:0000256" key="2">
    <source>
        <dbReference type="ARBA" id="ARBA00006601"/>
    </source>
</evidence>
<dbReference type="PANTHER" id="PTHR43750">
    <property type="entry name" value="UDP-GLUCOSE 6-DEHYDROGENASE TUAD"/>
    <property type="match status" value="1"/>
</dbReference>
<dbReference type="Pfam" id="PF03721">
    <property type="entry name" value="UDPG_MGDP_dh_N"/>
    <property type="match status" value="1"/>
</dbReference>
<evidence type="ECO:0000256" key="1">
    <source>
        <dbReference type="ARBA" id="ARBA00004701"/>
    </source>
</evidence>
<comment type="caution">
    <text evidence="12">The sequence shown here is derived from an EMBL/GenBank/DDBJ whole genome shotgun (WGS) entry which is preliminary data.</text>
</comment>
<feature type="binding site" evidence="10">
    <location>
        <position position="121"/>
    </location>
    <ligand>
        <name>NAD(+)</name>
        <dbReference type="ChEBI" id="CHEBI:57540"/>
    </ligand>
</feature>
<feature type="binding site" evidence="9">
    <location>
        <begin position="150"/>
        <end position="153"/>
    </location>
    <ligand>
        <name>substrate</name>
    </ligand>
</feature>
<dbReference type="InterPro" id="IPR014026">
    <property type="entry name" value="UDP-Glc/GDP-Man_DH_dimer"/>
</dbReference>
<dbReference type="Gene3D" id="3.40.50.720">
    <property type="entry name" value="NAD(P)-binding Rossmann-like Domain"/>
    <property type="match status" value="2"/>
</dbReference>
<dbReference type="GO" id="GO:0000271">
    <property type="term" value="P:polysaccharide biosynthetic process"/>
    <property type="evidence" value="ECO:0007669"/>
    <property type="project" value="InterPro"/>
</dbReference>
<dbReference type="PANTHER" id="PTHR43750:SF4">
    <property type="entry name" value="UDP-GLUCOSE 6-DEHYDROGENASE YWQF"/>
    <property type="match status" value="1"/>
</dbReference>
<feature type="binding site" evidence="9">
    <location>
        <begin position="247"/>
        <end position="251"/>
    </location>
    <ligand>
        <name>substrate</name>
    </ligand>
</feature>
<organism evidence="12 13">
    <name type="scientific">Bacillus infantis</name>
    <dbReference type="NCBI Taxonomy" id="324767"/>
    <lineage>
        <taxon>Bacteria</taxon>
        <taxon>Bacillati</taxon>
        <taxon>Bacillota</taxon>
        <taxon>Bacilli</taxon>
        <taxon>Bacillales</taxon>
        <taxon>Bacillaceae</taxon>
        <taxon>Bacillus</taxon>
    </lineage>
</organism>
<accession>A0A5D4R8L8</accession>
<feature type="active site" description="Nucleophile" evidence="8">
    <location>
        <position position="258"/>
    </location>
</feature>
<feature type="binding site" evidence="10">
    <location>
        <position position="30"/>
    </location>
    <ligand>
        <name>NAD(+)</name>
        <dbReference type="ChEBI" id="CHEBI:57540"/>
    </ligand>
</feature>
<protein>
    <recommendedName>
        <fullName evidence="3 7">UDP-glucose 6-dehydrogenase</fullName>
        <ecNumber evidence="3 7">1.1.1.22</ecNumber>
    </recommendedName>
</protein>
<dbReference type="InterPro" id="IPR028357">
    <property type="entry name" value="UDPglc_DH_bac"/>
</dbReference>